<sequence length="42" mass="4614">MEIIAKSEQVKQQLITQPLQKLSKKDLIAGPSAINTLPPSQK</sequence>
<dbReference type="EMBL" id="FOQU01000017">
    <property type="protein sequence ID" value="SFK04205.1"/>
    <property type="molecule type" value="Genomic_DNA"/>
</dbReference>
<dbReference type="Proteomes" id="UP000199548">
    <property type="component" value="Unassembled WGS sequence"/>
</dbReference>
<evidence type="ECO:0000313" key="1">
    <source>
        <dbReference type="EMBL" id="SFK04205.1"/>
    </source>
</evidence>
<name>A0A1I3W9L2_9BURK</name>
<reference evidence="1 2" key="1">
    <citation type="submission" date="2016-10" db="EMBL/GenBank/DDBJ databases">
        <authorList>
            <person name="de Groot N.N."/>
        </authorList>
    </citation>
    <scope>NUCLEOTIDE SEQUENCE [LARGE SCALE GENOMIC DNA]</scope>
    <source>
        <strain evidence="1 2">LMG 23650</strain>
    </source>
</reference>
<evidence type="ECO:0000313" key="2">
    <source>
        <dbReference type="Proteomes" id="UP000199548"/>
    </source>
</evidence>
<dbReference type="AlphaFoldDB" id="A0A1I3W9L2"/>
<accession>A0A1I3W9L2</accession>
<proteinExistence type="predicted"/>
<dbReference type="RefSeq" id="WP_281250588.1">
    <property type="nucleotide sequence ID" value="NZ_CP041744.1"/>
</dbReference>
<dbReference type="STRING" id="420953.SAMN05192543_11727"/>
<organism evidence="1 2">
    <name type="scientific">Paraburkholderia megapolitana</name>
    <dbReference type="NCBI Taxonomy" id="420953"/>
    <lineage>
        <taxon>Bacteria</taxon>
        <taxon>Pseudomonadati</taxon>
        <taxon>Pseudomonadota</taxon>
        <taxon>Betaproteobacteria</taxon>
        <taxon>Burkholderiales</taxon>
        <taxon>Burkholderiaceae</taxon>
        <taxon>Paraburkholderia</taxon>
    </lineage>
</organism>
<protein>
    <submittedName>
        <fullName evidence="1">Uncharacterized protein</fullName>
    </submittedName>
</protein>
<keyword evidence="2" id="KW-1185">Reference proteome</keyword>
<gene>
    <name evidence="1" type="ORF">SAMN05192543_11727</name>
</gene>